<keyword evidence="1" id="KW-0812">Transmembrane</keyword>
<dbReference type="RefSeq" id="WP_003419841.1">
    <property type="nucleotide sequence ID" value="NZ_BEHB01000002.1"/>
</dbReference>
<keyword evidence="1" id="KW-0472">Membrane</keyword>
<dbReference type="Proteomes" id="UP000346772">
    <property type="component" value="Unassembled WGS sequence"/>
</dbReference>
<organism evidence="2 3">
    <name type="scientific">Clostridioides difficile</name>
    <name type="common">Peptoclostridium difficile</name>
    <dbReference type="NCBI Taxonomy" id="1496"/>
    <lineage>
        <taxon>Bacteria</taxon>
        <taxon>Bacillati</taxon>
        <taxon>Bacillota</taxon>
        <taxon>Clostridia</taxon>
        <taxon>Peptostreptococcales</taxon>
        <taxon>Peptostreptococcaceae</taxon>
        <taxon>Clostridioides</taxon>
    </lineage>
</organism>
<dbReference type="EMBL" id="CAADAT010000003">
    <property type="protein sequence ID" value="VFD53428.1"/>
    <property type="molecule type" value="Genomic_DNA"/>
</dbReference>
<sequence length="69" mass="7921">MGNNDKEKSKNSKNIFHDIPVLVNNFFWSMIGFIVIKNFGNGNFFTYLLGIGAGLLWGIFIQKFFTNNK</sequence>
<reference evidence="2 3" key="1">
    <citation type="submission" date="2019-02" db="EMBL/GenBank/DDBJ databases">
        <authorList>
            <consortium name="Pathogen Informatics"/>
        </authorList>
    </citation>
    <scope>NUCLEOTIDE SEQUENCE [LARGE SCALE GENOMIC DNA]</scope>
    <source>
        <strain evidence="2 3">078GUE027</strain>
    </source>
</reference>
<comment type="caution">
    <text evidence="2">The sequence shown here is derived from an EMBL/GenBank/DDBJ whole genome shotgun (WGS) entry which is preliminary data.</text>
</comment>
<feature type="transmembrane region" description="Helical" evidence="1">
    <location>
        <begin position="21"/>
        <end position="39"/>
    </location>
</feature>
<evidence type="ECO:0000256" key="1">
    <source>
        <dbReference type="SAM" id="Phobius"/>
    </source>
</evidence>
<evidence type="ECO:0000313" key="3">
    <source>
        <dbReference type="Proteomes" id="UP000346772"/>
    </source>
</evidence>
<accession>A0AAX3GXM2</accession>
<proteinExistence type="predicted"/>
<feature type="transmembrane region" description="Helical" evidence="1">
    <location>
        <begin position="45"/>
        <end position="65"/>
    </location>
</feature>
<gene>
    <name evidence="2" type="ORF">SAMEA1710456_00893</name>
</gene>
<dbReference type="AlphaFoldDB" id="A0AAX3GXM2"/>
<keyword evidence="1" id="KW-1133">Transmembrane helix</keyword>
<protein>
    <submittedName>
        <fullName evidence="2">Uncharacterized protein</fullName>
    </submittedName>
</protein>
<evidence type="ECO:0000313" key="2">
    <source>
        <dbReference type="EMBL" id="VFD53428.1"/>
    </source>
</evidence>
<name>A0AAX3GXM2_CLODI</name>